<dbReference type="SUPFAM" id="SSF46689">
    <property type="entry name" value="Homeodomain-like"/>
    <property type="match status" value="1"/>
</dbReference>
<protein>
    <submittedName>
        <fullName evidence="4">TetR/AcrR family transcriptional regulator</fullName>
    </submittedName>
</protein>
<keyword evidence="5" id="KW-1185">Reference proteome</keyword>
<evidence type="ECO:0000259" key="3">
    <source>
        <dbReference type="PROSITE" id="PS50977"/>
    </source>
</evidence>
<dbReference type="InterPro" id="IPR009057">
    <property type="entry name" value="Homeodomain-like_sf"/>
</dbReference>
<dbReference type="RefSeq" id="WP_195081373.1">
    <property type="nucleotide sequence ID" value="NZ_JAYESH010000006.1"/>
</dbReference>
<dbReference type="InterPro" id="IPR001647">
    <property type="entry name" value="HTH_TetR"/>
</dbReference>
<feature type="DNA-binding region" description="H-T-H motif" evidence="2">
    <location>
        <begin position="10"/>
        <end position="29"/>
    </location>
</feature>
<dbReference type="Gene3D" id="1.10.357.10">
    <property type="entry name" value="Tetracycline Repressor, domain 2"/>
    <property type="match status" value="1"/>
</dbReference>
<feature type="domain" description="HTH tetR-type" evidence="3">
    <location>
        <begin position="1"/>
        <end position="47"/>
    </location>
</feature>
<name>A0ABU6AXI3_9NOCA</name>
<accession>A0ABU6AXI3</accession>
<dbReference type="Pfam" id="PF00440">
    <property type="entry name" value="TetR_N"/>
    <property type="match status" value="1"/>
</dbReference>
<evidence type="ECO:0000256" key="1">
    <source>
        <dbReference type="ARBA" id="ARBA00023125"/>
    </source>
</evidence>
<evidence type="ECO:0000313" key="4">
    <source>
        <dbReference type="EMBL" id="MEB3511854.1"/>
    </source>
</evidence>
<evidence type="ECO:0000256" key="2">
    <source>
        <dbReference type="PROSITE-ProRule" id="PRU00335"/>
    </source>
</evidence>
<dbReference type="EMBL" id="JAYKYQ010000007">
    <property type="protein sequence ID" value="MEB3511854.1"/>
    <property type="molecule type" value="Genomic_DNA"/>
</dbReference>
<sequence length="165" mass="17445">MASDLAGRIGIAGLAREAGVATGSFYNHFNSKDELFDTVIAEVIEEVARILDSAAAGIDDPADIVLAHLHALGEVGIGHPDIAAIVLSMRYRILEDPDVRSRLAAGIRSGVSAERFHVHDLSAALDLLGGVVLAMLRTSQRDAAALTATWMDLLAQQALNSLGHR</sequence>
<dbReference type="PROSITE" id="PS50977">
    <property type="entry name" value="HTH_TETR_2"/>
    <property type="match status" value="1"/>
</dbReference>
<gene>
    <name evidence="4" type="ORF">U3653_17635</name>
</gene>
<organism evidence="4 5">
    <name type="scientific">Nocardia implantans</name>
    <dbReference type="NCBI Taxonomy" id="3108168"/>
    <lineage>
        <taxon>Bacteria</taxon>
        <taxon>Bacillati</taxon>
        <taxon>Actinomycetota</taxon>
        <taxon>Actinomycetes</taxon>
        <taxon>Mycobacteriales</taxon>
        <taxon>Nocardiaceae</taxon>
        <taxon>Nocardia</taxon>
    </lineage>
</organism>
<dbReference type="InterPro" id="IPR049513">
    <property type="entry name" value="TetR_C_40"/>
</dbReference>
<evidence type="ECO:0000313" key="5">
    <source>
        <dbReference type="Proteomes" id="UP001348098"/>
    </source>
</evidence>
<comment type="caution">
    <text evidence="4">The sequence shown here is derived from an EMBL/GenBank/DDBJ whole genome shotgun (WGS) entry which is preliminary data.</text>
</comment>
<dbReference type="Pfam" id="PF21306">
    <property type="entry name" value="TetR_C_40"/>
    <property type="match status" value="1"/>
</dbReference>
<keyword evidence="1 2" id="KW-0238">DNA-binding</keyword>
<reference evidence="4 5" key="1">
    <citation type="submission" date="2023-12" db="EMBL/GenBank/DDBJ databases">
        <title>novel species in genus Nocarida.</title>
        <authorList>
            <person name="Li Z."/>
        </authorList>
    </citation>
    <scope>NUCLEOTIDE SEQUENCE [LARGE SCALE GENOMIC DNA]</scope>
    <source>
        <strain evidence="4 5">CDC186</strain>
    </source>
</reference>
<proteinExistence type="predicted"/>
<dbReference type="Proteomes" id="UP001348098">
    <property type="component" value="Unassembled WGS sequence"/>
</dbReference>